<dbReference type="RefSeq" id="NP_001254110.1">
    <property type="nucleotide sequence ID" value="NM_001267181.2"/>
</dbReference>
<name>F1LIL5_CAEEL</name>
<reference evidence="3 4" key="1">
    <citation type="journal article" date="1998" name="Science">
        <title>Genome sequence of the nematode C. elegans: a platform for investigating biology.</title>
        <authorList>
            <consortium name="The C. elegans sequencing consortium"/>
            <person name="Sulson J.E."/>
            <person name="Waterston R."/>
        </authorList>
    </citation>
    <scope>NUCLEOTIDE SEQUENCE [LARGE SCALE GENOMIC DNA]</scope>
    <source>
        <strain evidence="3 4">Bristol N2</strain>
    </source>
</reference>
<dbReference type="PeptideAtlas" id="F1LIL5"/>
<dbReference type="Bgee" id="WBGene00016247">
    <property type="expression patterns" value="Expressed in larva and 1 other cell type or tissue"/>
</dbReference>
<evidence type="ECO:0000313" key="3">
    <source>
        <dbReference type="EMBL" id="CCD66132.1"/>
    </source>
</evidence>
<gene>
    <name evidence="3 5" type="ORF">C30B5.6</name>
    <name evidence="3" type="ORF">CELE_C30B5.6</name>
</gene>
<dbReference type="AlphaFoldDB" id="F1LIL5"/>
<keyword evidence="2" id="KW-0732">Signal</keyword>
<evidence type="ECO:0000313" key="5">
    <source>
        <dbReference type="WormBase" id="C30B5.6a"/>
    </source>
</evidence>
<evidence type="ECO:0000256" key="2">
    <source>
        <dbReference type="SAM" id="SignalP"/>
    </source>
</evidence>
<sequence length="253" mass="27856">MSVSTAFLLLLWSSIAGSLPLAPASPDFKADFSKLLKEAHQTDLMPVVEEDELQSLRHNGFQEQLHHLRQKTVGRNSATITEEMARIRNSIEDISEFSLDSNEVDEAINDITVPYGTKMKKSSKFAELSEIHNTDSSNKALPPFAFSEDQQESVDVVEKVEAVPPTTTTTKLTTLPSTTQSTTTRTTTQPSTIVSTRQKYVNVDGDIYVPGKTVISVSSTPIVDRTGTTTPVSIEISTTTLPPMTEIFTTKYR</sequence>
<proteinExistence type="predicted"/>
<evidence type="ECO:0000313" key="4">
    <source>
        <dbReference type="Proteomes" id="UP000001940"/>
    </source>
</evidence>
<keyword evidence="4" id="KW-1185">Reference proteome</keyword>
<dbReference type="ExpressionAtlas" id="F1LIL5">
    <property type="expression patterns" value="baseline"/>
</dbReference>
<dbReference type="CTD" id="183042"/>
<dbReference type="AGR" id="WB:WBGene00016247"/>
<feature type="signal peptide" evidence="2">
    <location>
        <begin position="1"/>
        <end position="18"/>
    </location>
</feature>
<organism evidence="3 4">
    <name type="scientific">Caenorhabditis elegans</name>
    <dbReference type="NCBI Taxonomy" id="6239"/>
    <lineage>
        <taxon>Eukaryota</taxon>
        <taxon>Metazoa</taxon>
        <taxon>Ecdysozoa</taxon>
        <taxon>Nematoda</taxon>
        <taxon>Chromadorea</taxon>
        <taxon>Rhabditida</taxon>
        <taxon>Rhabditina</taxon>
        <taxon>Rhabditomorpha</taxon>
        <taxon>Rhabditoidea</taxon>
        <taxon>Rhabditidae</taxon>
        <taxon>Peloderinae</taxon>
        <taxon>Caenorhabditis</taxon>
    </lineage>
</organism>
<dbReference type="EMBL" id="BX284602">
    <property type="protein sequence ID" value="CCD66132.1"/>
    <property type="molecule type" value="Genomic_DNA"/>
</dbReference>
<dbReference type="OrthoDB" id="5818640at2759"/>
<protein>
    <submittedName>
        <fullName evidence="3">DUF148 domain-containing protein</fullName>
    </submittedName>
</protein>
<dbReference type="WormBase" id="C30B5.6a">
    <property type="protein sequence ID" value="CE45836"/>
    <property type="gene ID" value="WBGene00016247"/>
</dbReference>
<evidence type="ECO:0000256" key="1">
    <source>
        <dbReference type="SAM" id="MobiDB-lite"/>
    </source>
</evidence>
<accession>F1LIL5</accession>
<dbReference type="GeneID" id="183042"/>
<feature type="region of interest" description="Disordered" evidence="1">
    <location>
        <begin position="168"/>
        <end position="191"/>
    </location>
</feature>
<dbReference type="Proteomes" id="UP000001940">
    <property type="component" value="Chromosome II"/>
</dbReference>
<feature type="chain" id="PRO_5003266888" evidence="2">
    <location>
        <begin position="19"/>
        <end position="253"/>
    </location>
</feature>
<dbReference type="HOGENOM" id="CLU_1099351_0_0_1"/>